<dbReference type="AlphaFoldDB" id="A0A372MD28"/>
<dbReference type="InterPro" id="IPR008313">
    <property type="entry name" value="GH125"/>
</dbReference>
<dbReference type="PANTHER" id="PTHR31047">
    <property type="entry name" value="MEIOTICALLY UP-REGULATED GENE 157 PROTEIN"/>
    <property type="match status" value="1"/>
</dbReference>
<dbReference type="EMBL" id="QUWK01000022">
    <property type="protein sequence ID" value="RFU93711.1"/>
    <property type="molecule type" value="Genomic_DNA"/>
</dbReference>
<evidence type="ECO:0000313" key="2">
    <source>
        <dbReference type="Proteomes" id="UP000264002"/>
    </source>
</evidence>
<comment type="caution">
    <text evidence="1">The sequence shown here is derived from an EMBL/GenBank/DDBJ whole genome shotgun (WGS) entry which is preliminary data.</text>
</comment>
<dbReference type="GO" id="GO:0005975">
    <property type="term" value="P:carbohydrate metabolic process"/>
    <property type="evidence" value="ECO:0007669"/>
    <property type="project" value="InterPro"/>
</dbReference>
<name>A0A372MD28_9SPIR</name>
<proteinExistence type="predicted"/>
<evidence type="ECO:0000313" key="1">
    <source>
        <dbReference type="EMBL" id="RFU93711.1"/>
    </source>
</evidence>
<dbReference type="RefSeq" id="WP_117331519.1">
    <property type="nucleotide sequence ID" value="NZ_QUWK01000022.1"/>
</dbReference>
<dbReference type="InterPro" id="IPR008928">
    <property type="entry name" value="6-hairpin_glycosidase_sf"/>
</dbReference>
<dbReference type="Pfam" id="PF06824">
    <property type="entry name" value="Glyco_hydro_125"/>
    <property type="match status" value="1"/>
</dbReference>
<dbReference type="Proteomes" id="UP000264002">
    <property type="component" value="Unassembled WGS sequence"/>
</dbReference>
<organism evidence="1 2">
    <name type="scientific">Sphaerochaeta halotolerans</name>
    <dbReference type="NCBI Taxonomy" id="2293840"/>
    <lineage>
        <taxon>Bacteria</taxon>
        <taxon>Pseudomonadati</taxon>
        <taxon>Spirochaetota</taxon>
        <taxon>Spirochaetia</taxon>
        <taxon>Spirochaetales</taxon>
        <taxon>Sphaerochaetaceae</taxon>
        <taxon>Sphaerochaeta</taxon>
    </lineage>
</organism>
<dbReference type="Gene3D" id="1.50.10.10">
    <property type="match status" value="1"/>
</dbReference>
<reference evidence="1 2" key="2">
    <citation type="submission" date="2018-09" db="EMBL/GenBank/DDBJ databases">
        <title>Genome of Sphaerochaeta halotolerans strain 4-11.</title>
        <authorList>
            <person name="Nazina T.N."/>
            <person name="Sokolova D.S."/>
        </authorList>
    </citation>
    <scope>NUCLEOTIDE SEQUENCE [LARGE SCALE GENOMIC DNA]</scope>
    <source>
        <strain evidence="1 2">4-11</strain>
    </source>
</reference>
<dbReference type="SUPFAM" id="SSF48208">
    <property type="entry name" value="Six-hairpin glycosidases"/>
    <property type="match status" value="1"/>
</dbReference>
<dbReference type="SMART" id="SM01149">
    <property type="entry name" value="DUF1237"/>
    <property type="match status" value="1"/>
</dbReference>
<keyword evidence="2" id="KW-1185">Reference proteome</keyword>
<dbReference type="InterPro" id="IPR012341">
    <property type="entry name" value="6hp_glycosidase-like_sf"/>
</dbReference>
<reference evidence="2" key="1">
    <citation type="submission" date="2018-08" db="EMBL/GenBank/DDBJ databases">
        <authorList>
            <person name="Grouzdev D.S."/>
            <person name="Krutkina M.S."/>
        </authorList>
    </citation>
    <scope>NUCLEOTIDE SEQUENCE [LARGE SCALE GENOMIC DNA]</scope>
    <source>
        <strain evidence="2">4-11</strain>
    </source>
</reference>
<gene>
    <name evidence="1" type="ORF">DYP60_13360</name>
</gene>
<dbReference type="PANTHER" id="PTHR31047:SF0">
    <property type="entry name" value="MEIOTICALLY UP-REGULATED GENE 157 PROTEIN"/>
    <property type="match status" value="1"/>
</dbReference>
<protein>
    <submittedName>
        <fullName evidence="1">Metal-independent alpha-mannosidase</fullName>
    </submittedName>
</protein>
<sequence length="590" mass="66057">MIYTGNEYIAIPEIEENSDVLSINVLSMAHRGMIEFRGGEKPFLHLELSVNGTASEFSSFTQDRYWIPTFSSETPSYSATYQLLSPKDQKGFVQVITVQNKTEQSLDARISLTGSIAEVLHTVNESKPFEGSMHAYATSWSDCPCFDIRSGFPVLALAPITSTSSNWTYSDGSSISFTMETPLEVPALGDAQFAIYWGVGYEEVSAVTSAREFSRQGVEALYQEQIWYLDSIITPTGNTQMDKTLFRNLLFAIHYATGRTIDTEELVLVTSRSPRYYVSAAYWDRDSLLWSFPAILEVDQALAREMLSYVSTRQKRNVGIHSRYIDGTILEPGFELDELCAPILAIDAYYQKTSEPILDDSDIKSLTNRIIGKLEAVETETGLYKTFLQPTDDMHVYPLLTYNNALVHAVFSILASWNWNGKASHWTERKEAVKRAIEMYLVKDHQGKRQYVWSTDGNGNYDIYDEPPGSLLLLPLFGITSFSDEVYLNTVSTITDPAYEYSFAGTNFAAIGCPHAPHPWILSLANEVRVLHTEAAIQKLLYAPMDHGIACESIDEHTGYATTGEAFATCAGYLSYVLIGEMKARGNWKA</sequence>
<accession>A0A372MD28</accession>